<dbReference type="OrthoDB" id="9784013at2"/>
<protein>
    <submittedName>
        <fullName evidence="5">Pyruvate carboxyltransferase</fullName>
    </submittedName>
</protein>
<keyword evidence="3" id="KW-0456">Lyase</keyword>
<name>M8E408_9BACL</name>
<dbReference type="InterPro" id="IPR000891">
    <property type="entry name" value="PYR_CT"/>
</dbReference>
<dbReference type="Proteomes" id="UP000012081">
    <property type="component" value="Unassembled WGS sequence"/>
</dbReference>
<dbReference type="GO" id="GO:0016740">
    <property type="term" value="F:transferase activity"/>
    <property type="evidence" value="ECO:0007669"/>
    <property type="project" value="UniProtKB-KW"/>
</dbReference>
<evidence type="ECO:0000256" key="1">
    <source>
        <dbReference type="ARBA" id="ARBA00009405"/>
    </source>
</evidence>
<sequence length="303" mass="32647">MTRDVTILEVGPRDGLQNEAGFIPTEKKQQLIRMLADAGLTRIEATSFVHPKRVPQMADAEEVARSLADIPHVSFSALVPNRKGYERAAGYALGEINWVTSASPAFNKANINQTIEENLEAFRELVPLAGESGRLLRFSIATSFGCPFAGRVDPDVVVRLAEQALDAGAGEISIADTIGIAVPDEVFSLCDRLVKAVGSERLSLHLHDTRGLALTNTYAAYTAGIRTFETAAGGLGGCPFAPGAAGNVATEDVVYMFERMKVKTGIEFSKLLDASEYAVSLSMRMPLGRIRLVEKKEQSTIGF</sequence>
<evidence type="ECO:0000313" key="5">
    <source>
        <dbReference type="EMBL" id="EMT50200.1"/>
    </source>
</evidence>
<dbReference type="Pfam" id="PF00682">
    <property type="entry name" value="HMGL-like"/>
    <property type="match status" value="1"/>
</dbReference>
<reference evidence="5 6" key="1">
    <citation type="submission" date="2013-03" db="EMBL/GenBank/DDBJ databases">
        <title>Assembly of a new bacterial strain Brevibacillus borstelensis AK1.</title>
        <authorList>
            <person name="Rajan I."/>
            <person name="PoliReddy D."/>
            <person name="Sugumar T."/>
            <person name="Rathinam K."/>
            <person name="Alqarawi S."/>
            <person name="Khalil A.B."/>
            <person name="Sivakumar N."/>
        </authorList>
    </citation>
    <scope>NUCLEOTIDE SEQUENCE [LARGE SCALE GENOMIC DNA]</scope>
    <source>
        <strain evidence="5 6">AK1</strain>
    </source>
</reference>
<accession>M8E408</accession>
<keyword evidence="5" id="KW-0670">Pyruvate</keyword>
<dbReference type="EMBL" id="APBN01000019">
    <property type="protein sequence ID" value="EMT50200.1"/>
    <property type="molecule type" value="Genomic_DNA"/>
</dbReference>
<dbReference type="PANTHER" id="PTHR42738:SF7">
    <property type="entry name" value="HYDROXYMETHYLGLUTARYL-COA LYASE"/>
    <property type="match status" value="1"/>
</dbReference>
<dbReference type="RefSeq" id="WP_003392362.1">
    <property type="nucleotide sequence ID" value="NZ_APBN01000019.1"/>
</dbReference>
<dbReference type="InterPro" id="IPR013785">
    <property type="entry name" value="Aldolase_TIM"/>
</dbReference>
<dbReference type="Gene3D" id="3.20.20.70">
    <property type="entry name" value="Aldolase class I"/>
    <property type="match status" value="1"/>
</dbReference>
<dbReference type="FunFam" id="3.20.20.70:FF:000071">
    <property type="entry name" value="Hydroxymethylglutaryl-CoA lyase"/>
    <property type="match status" value="1"/>
</dbReference>
<gene>
    <name evidence="5" type="ORF">I532_23649</name>
</gene>
<dbReference type="SUPFAM" id="SSF51569">
    <property type="entry name" value="Aldolase"/>
    <property type="match status" value="1"/>
</dbReference>
<evidence type="ECO:0000256" key="2">
    <source>
        <dbReference type="ARBA" id="ARBA00022723"/>
    </source>
</evidence>
<dbReference type="STRING" id="1300222.I532_23649"/>
<organism evidence="5 6">
    <name type="scientific">Brevibacillus borstelensis AK1</name>
    <dbReference type="NCBI Taxonomy" id="1300222"/>
    <lineage>
        <taxon>Bacteria</taxon>
        <taxon>Bacillati</taxon>
        <taxon>Bacillota</taxon>
        <taxon>Bacilli</taxon>
        <taxon>Bacillales</taxon>
        <taxon>Paenibacillaceae</taxon>
        <taxon>Brevibacillus</taxon>
    </lineage>
</organism>
<dbReference type="NCBIfam" id="NF004283">
    <property type="entry name" value="PRK05692.1"/>
    <property type="match status" value="1"/>
</dbReference>
<keyword evidence="5" id="KW-0808">Transferase</keyword>
<proteinExistence type="inferred from homology"/>
<dbReference type="GO" id="GO:0046951">
    <property type="term" value="P:ketone body biosynthetic process"/>
    <property type="evidence" value="ECO:0007669"/>
    <property type="project" value="TreeGrafter"/>
</dbReference>
<dbReference type="PROSITE" id="PS50991">
    <property type="entry name" value="PYR_CT"/>
    <property type="match status" value="1"/>
</dbReference>
<dbReference type="PANTHER" id="PTHR42738">
    <property type="entry name" value="HYDROXYMETHYLGLUTARYL-COA LYASE"/>
    <property type="match status" value="1"/>
</dbReference>
<dbReference type="GO" id="GO:0006552">
    <property type="term" value="P:L-leucine catabolic process"/>
    <property type="evidence" value="ECO:0007669"/>
    <property type="project" value="TreeGrafter"/>
</dbReference>
<keyword evidence="6" id="KW-1185">Reference proteome</keyword>
<dbReference type="PATRIC" id="fig|1300222.3.peg.4963"/>
<comment type="similarity">
    <text evidence="1">Belongs to the HMG-CoA lyase family.</text>
</comment>
<dbReference type="GO" id="GO:0046872">
    <property type="term" value="F:metal ion binding"/>
    <property type="evidence" value="ECO:0007669"/>
    <property type="project" value="UniProtKB-KW"/>
</dbReference>
<feature type="domain" description="Pyruvate carboxyltransferase" evidence="4">
    <location>
        <begin position="5"/>
        <end position="272"/>
    </location>
</feature>
<dbReference type="GO" id="GO:0004419">
    <property type="term" value="F:hydroxymethylglutaryl-CoA lyase activity"/>
    <property type="evidence" value="ECO:0007669"/>
    <property type="project" value="TreeGrafter"/>
</dbReference>
<evidence type="ECO:0000256" key="3">
    <source>
        <dbReference type="ARBA" id="ARBA00023239"/>
    </source>
</evidence>
<dbReference type="CDD" id="cd07938">
    <property type="entry name" value="DRE_TIM_HMGL"/>
    <property type="match status" value="1"/>
</dbReference>
<dbReference type="InterPro" id="IPR043594">
    <property type="entry name" value="HMGL"/>
</dbReference>
<keyword evidence="2" id="KW-0479">Metal-binding</keyword>
<evidence type="ECO:0000313" key="6">
    <source>
        <dbReference type="Proteomes" id="UP000012081"/>
    </source>
</evidence>
<evidence type="ECO:0000259" key="4">
    <source>
        <dbReference type="PROSITE" id="PS50991"/>
    </source>
</evidence>
<comment type="caution">
    <text evidence="5">The sequence shown here is derived from an EMBL/GenBank/DDBJ whole genome shotgun (WGS) entry which is preliminary data.</text>
</comment>
<dbReference type="AlphaFoldDB" id="M8E408"/>